<accession>A0ABN2HM27</accession>
<evidence type="ECO:0000313" key="2">
    <source>
        <dbReference type="Proteomes" id="UP001500618"/>
    </source>
</evidence>
<dbReference type="RefSeq" id="WP_344312263.1">
    <property type="nucleotide sequence ID" value="NZ_BAAANY010000017.1"/>
</dbReference>
<evidence type="ECO:0000313" key="1">
    <source>
        <dbReference type="EMBL" id="GAA1690089.1"/>
    </source>
</evidence>
<dbReference type="EMBL" id="BAAANY010000017">
    <property type="protein sequence ID" value="GAA1690089.1"/>
    <property type="molecule type" value="Genomic_DNA"/>
</dbReference>
<name>A0ABN2HM27_9ACTN</name>
<organism evidence="1 2">
    <name type="scientific">Fodinicola feengrottensis</name>
    <dbReference type="NCBI Taxonomy" id="435914"/>
    <lineage>
        <taxon>Bacteria</taxon>
        <taxon>Bacillati</taxon>
        <taxon>Actinomycetota</taxon>
        <taxon>Actinomycetes</taxon>
        <taxon>Mycobacteriales</taxon>
        <taxon>Fodinicola</taxon>
    </lineage>
</organism>
<sequence length="74" mass="8149">MTTSNRETDPRTSCPSHWAYGPCKKSCIDALAEGLITASDLCAGCTGWFMAALESACKRPLNWHPAYDRRRAAE</sequence>
<reference evidence="1 2" key="1">
    <citation type="journal article" date="2019" name="Int. J. Syst. Evol. Microbiol.">
        <title>The Global Catalogue of Microorganisms (GCM) 10K type strain sequencing project: providing services to taxonomists for standard genome sequencing and annotation.</title>
        <authorList>
            <consortium name="The Broad Institute Genomics Platform"/>
            <consortium name="The Broad Institute Genome Sequencing Center for Infectious Disease"/>
            <person name="Wu L."/>
            <person name="Ma J."/>
        </authorList>
    </citation>
    <scope>NUCLEOTIDE SEQUENCE [LARGE SCALE GENOMIC DNA]</scope>
    <source>
        <strain evidence="1 2">JCM 14718</strain>
    </source>
</reference>
<dbReference type="Proteomes" id="UP001500618">
    <property type="component" value="Unassembled WGS sequence"/>
</dbReference>
<keyword evidence="2" id="KW-1185">Reference proteome</keyword>
<proteinExistence type="predicted"/>
<gene>
    <name evidence="1" type="ORF">GCM10009765_44330</name>
</gene>
<protein>
    <submittedName>
        <fullName evidence="1">Uncharacterized protein</fullName>
    </submittedName>
</protein>
<comment type="caution">
    <text evidence="1">The sequence shown here is derived from an EMBL/GenBank/DDBJ whole genome shotgun (WGS) entry which is preliminary data.</text>
</comment>